<dbReference type="PANTHER" id="PTHR43677:SF4">
    <property type="entry name" value="QUINONE OXIDOREDUCTASE-LIKE PROTEIN 2"/>
    <property type="match status" value="1"/>
</dbReference>
<gene>
    <name evidence="2" type="ORF">SS1G_04573</name>
</gene>
<feature type="domain" description="Alcohol dehydrogenase-like C-terminal" evidence="1">
    <location>
        <begin position="31"/>
        <end position="136"/>
    </location>
</feature>
<dbReference type="RefSeq" id="XP_001594765.1">
    <property type="nucleotide sequence ID" value="XM_001594715.1"/>
</dbReference>
<reference evidence="3" key="1">
    <citation type="journal article" date="2011" name="PLoS Genet.">
        <title>Genomic analysis of the necrotrophic fungal pathogens Sclerotinia sclerotiorum and Botrytis cinerea.</title>
        <authorList>
            <person name="Amselem J."/>
            <person name="Cuomo C.A."/>
            <person name="van Kan J.A."/>
            <person name="Viaud M."/>
            <person name="Benito E.P."/>
            <person name="Couloux A."/>
            <person name="Coutinho P.M."/>
            <person name="de Vries R.P."/>
            <person name="Dyer P.S."/>
            <person name="Fillinger S."/>
            <person name="Fournier E."/>
            <person name="Gout L."/>
            <person name="Hahn M."/>
            <person name="Kohn L."/>
            <person name="Lapalu N."/>
            <person name="Plummer K.M."/>
            <person name="Pradier J.M."/>
            <person name="Quevillon E."/>
            <person name="Sharon A."/>
            <person name="Simon A."/>
            <person name="ten Have A."/>
            <person name="Tudzynski B."/>
            <person name="Tudzynski P."/>
            <person name="Wincker P."/>
            <person name="Andrew M."/>
            <person name="Anthouard V."/>
            <person name="Beever R.E."/>
            <person name="Beffa R."/>
            <person name="Benoit I."/>
            <person name="Bouzid O."/>
            <person name="Brault B."/>
            <person name="Chen Z."/>
            <person name="Choquer M."/>
            <person name="Collemare J."/>
            <person name="Cotton P."/>
            <person name="Danchin E.G."/>
            <person name="Da Silva C."/>
            <person name="Gautier A."/>
            <person name="Giraud C."/>
            <person name="Giraud T."/>
            <person name="Gonzalez C."/>
            <person name="Grossetete S."/>
            <person name="Guldener U."/>
            <person name="Henrissat B."/>
            <person name="Howlett B.J."/>
            <person name="Kodira C."/>
            <person name="Kretschmer M."/>
            <person name="Lappartient A."/>
            <person name="Leroch M."/>
            <person name="Levis C."/>
            <person name="Mauceli E."/>
            <person name="Neuveglise C."/>
            <person name="Oeser B."/>
            <person name="Pearson M."/>
            <person name="Poulain J."/>
            <person name="Poussereau N."/>
            <person name="Quesneville H."/>
            <person name="Rascle C."/>
            <person name="Schumacher J."/>
            <person name="Segurens B."/>
            <person name="Sexton A."/>
            <person name="Silva E."/>
            <person name="Sirven C."/>
            <person name="Soanes D.M."/>
            <person name="Talbot N.J."/>
            <person name="Templeton M."/>
            <person name="Yandava C."/>
            <person name="Yarden O."/>
            <person name="Zeng Q."/>
            <person name="Rollins J.A."/>
            <person name="Lebrun M.H."/>
            <person name="Dickman M."/>
        </authorList>
    </citation>
    <scope>NUCLEOTIDE SEQUENCE [LARGE SCALE GENOMIC DNA]</scope>
    <source>
        <strain evidence="3">ATCC 18683 / 1980 / Ss-1</strain>
    </source>
</reference>
<dbReference type="GO" id="GO:0016491">
    <property type="term" value="F:oxidoreductase activity"/>
    <property type="evidence" value="ECO:0000318"/>
    <property type="project" value="GO_Central"/>
</dbReference>
<evidence type="ECO:0000259" key="1">
    <source>
        <dbReference type="Pfam" id="PF00107"/>
    </source>
</evidence>
<sequence>MSRDLTNLGVEQAHIKLPKPIGPGNSHGKDYTKAFEVKVIATACIKEKLEVARIFGAHQCVDNSGSQKWWKTCLEQTGGKGVDLVFDLVGLVDSSLKCLSHEGRILTVMFAGRERNLEKVAMNKVLLKHSKIIGYTGDPTPEATLQPWNGPNEMLETGLVKPIVFDHNYNSLESVVKALEDLSARKM</sequence>
<dbReference type="EMBL" id="CH476625">
    <property type="protein sequence ID" value="EDO02097.1"/>
    <property type="molecule type" value="Genomic_DNA"/>
</dbReference>
<dbReference type="GeneID" id="5490901"/>
<dbReference type="Proteomes" id="UP000001312">
    <property type="component" value="Unassembled WGS sequence"/>
</dbReference>
<dbReference type="InterPro" id="IPR051397">
    <property type="entry name" value="Zn-ADH-like_protein"/>
</dbReference>
<keyword evidence="3" id="KW-1185">Reference proteome</keyword>
<name>A7EGY1_SCLS1</name>
<dbReference type="Pfam" id="PF00107">
    <property type="entry name" value="ADH_zinc_N"/>
    <property type="match status" value="1"/>
</dbReference>
<dbReference type="SUPFAM" id="SSF51735">
    <property type="entry name" value="NAD(P)-binding Rossmann-fold domains"/>
    <property type="match status" value="1"/>
</dbReference>
<dbReference type="InParanoid" id="A7EGY1"/>
<dbReference type="HOGENOM" id="CLU_026673_19_2_1"/>
<dbReference type="Gene3D" id="3.40.50.720">
    <property type="entry name" value="NAD(P)-binding Rossmann-like Domain"/>
    <property type="match status" value="1"/>
</dbReference>
<evidence type="ECO:0000313" key="2">
    <source>
        <dbReference type="EMBL" id="EDO02097.1"/>
    </source>
</evidence>
<dbReference type="InterPro" id="IPR013149">
    <property type="entry name" value="ADH-like_C"/>
</dbReference>
<proteinExistence type="predicted"/>
<organism evidence="2 3">
    <name type="scientific">Sclerotinia sclerotiorum (strain ATCC 18683 / 1980 / Ss-1)</name>
    <name type="common">White mold</name>
    <name type="synonym">Whetzelinia sclerotiorum</name>
    <dbReference type="NCBI Taxonomy" id="665079"/>
    <lineage>
        <taxon>Eukaryota</taxon>
        <taxon>Fungi</taxon>
        <taxon>Dikarya</taxon>
        <taxon>Ascomycota</taxon>
        <taxon>Pezizomycotina</taxon>
        <taxon>Leotiomycetes</taxon>
        <taxon>Helotiales</taxon>
        <taxon>Sclerotiniaceae</taxon>
        <taxon>Sclerotinia</taxon>
    </lineage>
</organism>
<dbReference type="InterPro" id="IPR036291">
    <property type="entry name" value="NAD(P)-bd_dom_sf"/>
</dbReference>
<dbReference type="OMA" id="ECINYST"/>
<dbReference type="PANTHER" id="PTHR43677">
    <property type="entry name" value="SHORT-CHAIN DEHYDROGENASE/REDUCTASE"/>
    <property type="match status" value="1"/>
</dbReference>
<dbReference type="AlphaFoldDB" id="A7EGY1"/>
<dbReference type="eggNOG" id="KOG1198">
    <property type="taxonomic scope" value="Eukaryota"/>
</dbReference>
<dbReference type="Gene3D" id="3.90.180.10">
    <property type="entry name" value="Medium-chain alcohol dehydrogenases, catalytic domain"/>
    <property type="match status" value="1"/>
</dbReference>
<accession>A7EGY1</accession>
<protein>
    <recommendedName>
        <fullName evidence="1">Alcohol dehydrogenase-like C-terminal domain-containing protein</fullName>
    </recommendedName>
</protein>
<dbReference type="KEGG" id="ssl:SS1G_04573"/>
<evidence type="ECO:0000313" key="3">
    <source>
        <dbReference type="Proteomes" id="UP000001312"/>
    </source>
</evidence>